<comment type="caution">
    <text evidence="1">The sequence shown here is derived from an EMBL/GenBank/DDBJ whole genome shotgun (WGS) entry which is preliminary data.</text>
</comment>
<dbReference type="PANTHER" id="PTHR38657">
    <property type="entry name" value="SLR1343 PROTEIN"/>
    <property type="match status" value="1"/>
</dbReference>
<dbReference type="Gene3D" id="1.10.579.10">
    <property type="entry name" value="DNA Cyclobutane Dipyrimidine Photolyase, subunit A, domain 3"/>
    <property type="match status" value="1"/>
</dbReference>
<reference evidence="2" key="1">
    <citation type="journal article" date="2019" name="Int. J. Syst. Evol. Microbiol.">
        <title>The Global Catalogue of Microorganisms (GCM) 10K type strain sequencing project: providing services to taxonomists for standard genome sequencing and annotation.</title>
        <authorList>
            <consortium name="The Broad Institute Genomics Platform"/>
            <consortium name="The Broad Institute Genome Sequencing Center for Infectious Disease"/>
            <person name="Wu L."/>
            <person name="Ma J."/>
        </authorList>
    </citation>
    <scope>NUCLEOTIDE SEQUENCE [LARGE SCALE GENOMIC DNA]</scope>
    <source>
        <strain evidence="2">JCM 15134</strain>
    </source>
</reference>
<dbReference type="PANTHER" id="PTHR38657:SF1">
    <property type="entry name" value="SLR1343 PROTEIN"/>
    <property type="match status" value="1"/>
</dbReference>
<dbReference type="Gene3D" id="1.10.10.1710">
    <property type="entry name" value="Deoxyribodipyrimidine photolyase-related"/>
    <property type="match status" value="1"/>
</dbReference>
<dbReference type="RefSeq" id="WP_343806240.1">
    <property type="nucleotide sequence ID" value="NZ_BAAAET010000003.1"/>
</dbReference>
<keyword evidence="2" id="KW-1185">Reference proteome</keyword>
<dbReference type="Gene3D" id="1.25.40.80">
    <property type="match status" value="1"/>
</dbReference>
<organism evidence="1 2">
    <name type="scientific">Marinobacterium maritimum</name>
    <dbReference type="NCBI Taxonomy" id="500162"/>
    <lineage>
        <taxon>Bacteria</taxon>
        <taxon>Pseudomonadati</taxon>
        <taxon>Pseudomonadota</taxon>
        <taxon>Gammaproteobacteria</taxon>
        <taxon>Oceanospirillales</taxon>
        <taxon>Oceanospirillaceae</taxon>
        <taxon>Marinobacterium</taxon>
    </lineage>
</organism>
<proteinExistence type="predicted"/>
<dbReference type="SUPFAM" id="SSF48173">
    <property type="entry name" value="Cryptochrome/photolyase FAD-binding domain"/>
    <property type="match status" value="1"/>
</dbReference>
<dbReference type="InterPro" id="IPR036134">
    <property type="entry name" value="Crypto/Photolyase_FAD-like_sf"/>
</dbReference>
<name>A0ABP3TD78_9GAMM</name>
<dbReference type="EMBL" id="BAAAET010000003">
    <property type="protein sequence ID" value="GAA0695455.1"/>
    <property type="molecule type" value="Genomic_DNA"/>
</dbReference>
<dbReference type="Pfam" id="PF04244">
    <property type="entry name" value="DPRP"/>
    <property type="match status" value="1"/>
</dbReference>
<gene>
    <name evidence="1" type="ORF">GCM10009104_23990</name>
</gene>
<protein>
    <submittedName>
        <fullName evidence="1">Cryptochrome/photolyase family protein</fullName>
    </submittedName>
</protein>
<dbReference type="InterPro" id="IPR007357">
    <property type="entry name" value="PhrB-like"/>
</dbReference>
<evidence type="ECO:0000313" key="1">
    <source>
        <dbReference type="EMBL" id="GAA0695455.1"/>
    </source>
</evidence>
<accession>A0ABP3TD78</accession>
<evidence type="ECO:0000313" key="2">
    <source>
        <dbReference type="Proteomes" id="UP001499915"/>
    </source>
</evidence>
<dbReference type="InterPro" id="IPR052551">
    <property type="entry name" value="UV-DNA_repair_photolyase"/>
</dbReference>
<dbReference type="InterPro" id="IPR014729">
    <property type="entry name" value="Rossmann-like_a/b/a_fold"/>
</dbReference>
<dbReference type="Gene3D" id="3.40.50.620">
    <property type="entry name" value="HUPs"/>
    <property type="match status" value="1"/>
</dbReference>
<sequence length="513" mass="59646">MPASPCLRLILGDQLSLNLSSLRDANLAQDIILMCELQAETTYVRHHKQKLVLVLSAMRHFASTLKECGFKVYYRRLDDPDNSGSFTQEIEQVFRRSGCTHCILTEPGEYRLQQQFAHWQDTHSEYTLEVREDDRFLCSHADFRQWAKGRKQMRMEYFYRWMRRKHDLLMQGDKPEGGRWNLDAQNRNPLPAERQPTAPLTFAPDRITRDVITLVEARFADHFGTLEHFGWAVTAEQAEQVLDTFIRERLPLFGDYQDAMRQGDPWLYHSHLSASINLGLLDPGLVIRRAEQAYRDGKAPLNAVEGFIRQILGWREYVRGLYWLWMPEYRDTNALQAERPLPGFFWDAETSMNCLHQCVSDTLQHGYAHHIQRLMVLGNFALLAGLSPAAVNEWYLLVYVDAYEWVEMPNVQGMILFADGGRLASKPYAASGAYINRMSDYCEHCSYDVGRKTGPRACPFNYLYWDFLDRQHKRLSDNPRLGLAYQNLARMKPAQRQAIRESARIFLQQLDCG</sequence>
<dbReference type="Proteomes" id="UP001499915">
    <property type="component" value="Unassembled WGS sequence"/>
</dbReference>